<organism evidence="1 2">
    <name type="scientific">Nothophoma quercina</name>
    <dbReference type="NCBI Taxonomy" id="749835"/>
    <lineage>
        <taxon>Eukaryota</taxon>
        <taxon>Fungi</taxon>
        <taxon>Dikarya</taxon>
        <taxon>Ascomycota</taxon>
        <taxon>Pezizomycotina</taxon>
        <taxon>Dothideomycetes</taxon>
        <taxon>Pleosporomycetidae</taxon>
        <taxon>Pleosporales</taxon>
        <taxon>Pleosporineae</taxon>
        <taxon>Didymellaceae</taxon>
        <taxon>Nothophoma</taxon>
    </lineage>
</organism>
<sequence length="217" mass="22795">MAMDAFEIARANIVDEQACAADVAARCTYTNSGAPLQRGRSDTYHSIFQNGPGTPPVTPPVVTPPVVTPPVVIPSTGADDSTNVTGGNYIGCLWSTARDGTPLFKGAVYQSSELTQEACLLLCNAPLQNGQDLGGPFKFFAIENSNICRCANSYAFGQGTPLGDDQCAQRAAGNPLEAGGDEIRYSAFQNSAYVIRPDFSALSSKLCSANVKMRDAG</sequence>
<comment type="caution">
    <text evidence="1">The sequence shown here is derived from an EMBL/GenBank/DDBJ whole genome shotgun (WGS) entry which is preliminary data.</text>
</comment>
<name>A0ABR3RS84_9PLEO</name>
<proteinExistence type="predicted"/>
<evidence type="ECO:0000313" key="2">
    <source>
        <dbReference type="Proteomes" id="UP001521222"/>
    </source>
</evidence>
<accession>A0ABR3RS84</accession>
<dbReference type="Proteomes" id="UP001521222">
    <property type="component" value="Unassembled WGS sequence"/>
</dbReference>
<dbReference type="EMBL" id="JAKIXB020000007">
    <property type="protein sequence ID" value="KAL1607222.1"/>
    <property type="molecule type" value="Genomic_DNA"/>
</dbReference>
<evidence type="ECO:0008006" key="3">
    <source>
        <dbReference type="Google" id="ProtNLM"/>
    </source>
</evidence>
<reference evidence="1 2" key="1">
    <citation type="submission" date="2024-02" db="EMBL/GenBank/DDBJ databases">
        <title>De novo assembly and annotation of 12 fungi associated with fruit tree decline syndrome in Ontario, Canada.</title>
        <authorList>
            <person name="Sulman M."/>
            <person name="Ellouze W."/>
            <person name="Ilyukhin E."/>
        </authorList>
    </citation>
    <scope>NUCLEOTIDE SEQUENCE [LARGE SCALE GENOMIC DNA]</scope>
    <source>
        <strain evidence="1 2">M97-236</strain>
    </source>
</reference>
<protein>
    <recommendedName>
        <fullName evidence="3">WSC domain-containing protein</fullName>
    </recommendedName>
</protein>
<evidence type="ECO:0000313" key="1">
    <source>
        <dbReference type="EMBL" id="KAL1607222.1"/>
    </source>
</evidence>
<keyword evidence="2" id="KW-1185">Reference proteome</keyword>
<gene>
    <name evidence="1" type="ORF">SLS59_002927</name>
</gene>